<sequence>MTGMNGASEALRLPAGWELLRTDAGRPYFWNRKTNQTSWQSPIPIQAEAEEAPDTGLAAFGYPSRHLDLRYAQGGGCFLVERMPADHSCGFHGLGVDRQTAAALLLDNLHDAEVQEFLTRDLQAALQTGERRSFPAALRREEHLWGLLEELYSQQQALDHKRREAKALMADVGASPAVQAQARQGMAAAMRGFFNELKEKAAKQSGSKLTTLQLMAQCKSQERELQRLEAAAAEAQQNLRSGCRAHLRAYVSWVGSDFSFWLSFLRPGGGDRGGGLLDAIAKVAGLTVRVWAEDAQRSLALLHTARFGGREVDLWYQGDLGHFDRLVPFKGEAHGLDRAAAREQEKCAAGRVLPGVNHYEPKPETFTSFGDPTGCSLNILQLKGRRSLFVNEVEAGVKLRSGMLKDLRDQTAFIEARGLYRDPIQFKPQFILNMSANESFEFRTIDGGMRRSFTSIPWPLKFIMNTNEPLIFKTGAYIPLSGVSAEVSVSFQGSLQGPCAFWIEGKGISGTMNVLDEVPSAPYVWKGVPEGSHRIHLVLLKSGEEKPQTPEDLAQRVVERREAVDVVVRRFEDFAPSYDFQPVENWHMLPPGLEICVDLEGGKKARIPEPWQWHVRVADQDLRSAPGSDGFLGGPQHASS</sequence>
<protein>
    <recommendedName>
        <fullName evidence="2">WW domain-containing protein</fullName>
    </recommendedName>
</protein>
<dbReference type="InterPro" id="IPR001202">
    <property type="entry name" value="WW_dom"/>
</dbReference>
<proteinExistence type="predicted"/>
<dbReference type="PROSITE" id="PS50020">
    <property type="entry name" value="WW_DOMAIN_2"/>
    <property type="match status" value="1"/>
</dbReference>
<dbReference type="Gene3D" id="2.20.70.10">
    <property type="match status" value="1"/>
</dbReference>
<name>A0AA36I0X5_9DINO</name>
<accession>A0AA36I0X5</accession>
<dbReference type="InterPro" id="IPR036020">
    <property type="entry name" value="WW_dom_sf"/>
</dbReference>
<evidence type="ECO:0000259" key="2">
    <source>
        <dbReference type="PROSITE" id="PS50020"/>
    </source>
</evidence>
<dbReference type="Pfam" id="PF00397">
    <property type="entry name" value="WW"/>
    <property type="match status" value="1"/>
</dbReference>
<keyword evidence="1" id="KW-0175">Coiled coil</keyword>
<reference evidence="3" key="1">
    <citation type="submission" date="2023-08" db="EMBL/GenBank/DDBJ databases">
        <authorList>
            <person name="Chen Y."/>
            <person name="Shah S."/>
            <person name="Dougan E. K."/>
            <person name="Thang M."/>
            <person name="Chan C."/>
        </authorList>
    </citation>
    <scope>NUCLEOTIDE SEQUENCE</scope>
</reference>
<dbReference type="SMART" id="SM00456">
    <property type="entry name" value="WW"/>
    <property type="match status" value="1"/>
</dbReference>
<evidence type="ECO:0000256" key="1">
    <source>
        <dbReference type="SAM" id="Coils"/>
    </source>
</evidence>
<gene>
    <name evidence="3" type="ORF">EVOR1521_LOCUS7384</name>
</gene>
<evidence type="ECO:0000313" key="4">
    <source>
        <dbReference type="Proteomes" id="UP001178507"/>
    </source>
</evidence>
<dbReference type="CDD" id="cd00201">
    <property type="entry name" value="WW"/>
    <property type="match status" value="1"/>
</dbReference>
<dbReference type="Proteomes" id="UP001178507">
    <property type="component" value="Unassembled WGS sequence"/>
</dbReference>
<feature type="coiled-coil region" evidence="1">
    <location>
        <begin position="211"/>
        <end position="245"/>
    </location>
</feature>
<feature type="domain" description="WW" evidence="2">
    <location>
        <begin position="11"/>
        <end position="44"/>
    </location>
</feature>
<dbReference type="EMBL" id="CAUJNA010000589">
    <property type="protein sequence ID" value="CAJ1379017.1"/>
    <property type="molecule type" value="Genomic_DNA"/>
</dbReference>
<organism evidence="3 4">
    <name type="scientific">Effrenium voratum</name>
    <dbReference type="NCBI Taxonomy" id="2562239"/>
    <lineage>
        <taxon>Eukaryota</taxon>
        <taxon>Sar</taxon>
        <taxon>Alveolata</taxon>
        <taxon>Dinophyceae</taxon>
        <taxon>Suessiales</taxon>
        <taxon>Symbiodiniaceae</taxon>
        <taxon>Effrenium</taxon>
    </lineage>
</organism>
<comment type="caution">
    <text evidence="3">The sequence shown here is derived from an EMBL/GenBank/DDBJ whole genome shotgun (WGS) entry which is preliminary data.</text>
</comment>
<dbReference type="SUPFAM" id="SSF51045">
    <property type="entry name" value="WW domain"/>
    <property type="match status" value="1"/>
</dbReference>
<dbReference type="AlphaFoldDB" id="A0AA36I0X5"/>
<evidence type="ECO:0000313" key="3">
    <source>
        <dbReference type="EMBL" id="CAJ1379017.1"/>
    </source>
</evidence>
<keyword evidence="4" id="KW-1185">Reference proteome</keyword>